<feature type="region of interest" description="Disordered" evidence="1">
    <location>
        <begin position="68"/>
        <end position="88"/>
    </location>
</feature>
<reference evidence="4" key="1">
    <citation type="journal article" date="2024" name="IScience">
        <title>Strigolactones Initiate the Formation of Haustorium-like Structures in Castilleja.</title>
        <authorList>
            <person name="Buerger M."/>
            <person name="Peterson D."/>
            <person name="Chory J."/>
        </authorList>
    </citation>
    <scope>NUCLEOTIDE SEQUENCE [LARGE SCALE GENOMIC DNA]</scope>
</reference>
<protein>
    <recommendedName>
        <fullName evidence="2">F-box domain-containing protein</fullName>
    </recommendedName>
</protein>
<dbReference type="Gene3D" id="1.20.1280.50">
    <property type="match status" value="1"/>
</dbReference>
<feature type="region of interest" description="Disordered" evidence="1">
    <location>
        <begin position="373"/>
        <end position="393"/>
    </location>
</feature>
<dbReference type="Proteomes" id="UP001632038">
    <property type="component" value="Unassembled WGS sequence"/>
</dbReference>
<evidence type="ECO:0000256" key="1">
    <source>
        <dbReference type="SAM" id="MobiDB-lite"/>
    </source>
</evidence>
<dbReference type="AlphaFoldDB" id="A0ABD3DFV6"/>
<feature type="domain" description="F-box" evidence="2">
    <location>
        <begin position="11"/>
        <end position="44"/>
    </location>
</feature>
<sequence>MADYMRKTEWLLEKVLVGLPGEDLVNSELVCKDWRDLIKSPDFLSAHHNHHILCQEDEPVPSLLQKDNKRKSNWDDEDLDDNEKNNKKRFELDPVEDSDKVFIRPCLNDDIFPPFAKAVGNTGTNIDMTFWEPEPWEAGYSKAEKDFSSDEEPYYDEYLAERYEAEQGFSSDDDDEYFWDDKDLDDNEKNKKRFELDPVEDSDKAFIRPCLNDDIFPPFAKAVGNTGTNIDMTFWEPEPWEAGYSKAEKDFSSDEEPYYDEYLAERYEAEQGFSSDDDDEYFWDDKDLDDNEKNKKRFELDPVEDSDKAFIRPCLNDDIFPPFAKAVGNTGTNIDMTFWEPEPWEAGYSKAEKDFSSDEEPYYDEYLAERYEAEQGFSSDDDDEYFWDDKDLDDNEKNKKRFELDPVEDSDKAFIRPCLNDDIFPPFAEAVGNTNSNQNDEQGEAEQRGGGEAEQDCSSDENFWEKTLKGLQVTNVELLDLCHISW</sequence>
<name>A0ABD3DFV6_9LAMI</name>
<feature type="region of interest" description="Disordered" evidence="1">
    <location>
        <begin position="427"/>
        <end position="461"/>
    </location>
</feature>
<feature type="compositionally biased region" description="Acidic residues" evidence="1">
    <location>
        <begin position="379"/>
        <end position="393"/>
    </location>
</feature>
<organism evidence="3 4">
    <name type="scientific">Castilleja foliolosa</name>
    <dbReference type="NCBI Taxonomy" id="1961234"/>
    <lineage>
        <taxon>Eukaryota</taxon>
        <taxon>Viridiplantae</taxon>
        <taxon>Streptophyta</taxon>
        <taxon>Embryophyta</taxon>
        <taxon>Tracheophyta</taxon>
        <taxon>Spermatophyta</taxon>
        <taxon>Magnoliopsida</taxon>
        <taxon>eudicotyledons</taxon>
        <taxon>Gunneridae</taxon>
        <taxon>Pentapetalae</taxon>
        <taxon>asterids</taxon>
        <taxon>lamiids</taxon>
        <taxon>Lamiales</taxon>
        <taxon>Orobanchaceae</taxon>
        <taxon>Pedicularideae</taxon>
        <taxon>Castillejinae</taxon>
        <taxon>Castilleja</taxon>
    </lineage>
</organism>
<accession>A0ABD3DFV6</accession>
<comment type="caution">
    <text evidence="3">The sequence shown here is derived from an EMBL/GenBank/DDBJ whole genome shotgun (WGS) entry which is preliminary data.</text>
</comment>
<gene>
    <name evidence="3" type="ORF">CASFOL_016186</name>
</gene>
<proteinExistence type="predicted"/>
<dbReference type="SUPFAM" id="SSF81383">
    <property type="entry name" value="F-box domain"/>
    <property type="match status" value="1"/>
</dbReference>
<evidence type="ECO:0000313" key="3">
    <source>
        <dbReference type="EMBL" id="KAL3641218.1"/>
    </source>
</evidence>
<keyword evidence="4" id="KW-1185">Reference proteome</keyword>
<evidence type="ECO:0000259" key="2">
    <source>
        <dbReference type="Pfam" id="PF00646"/>
    </source>
</evidence>
<dbReference type="InterPro" id="IPR036047">
    <property type="entry name" value="F-box-like_dom_sf"/>
</dbReference>
<dbReference type="InterPro" id="IPR001810">
    <property type="entry name" value="F-box_dom"/>
</dbReference>
<evidence type="ECO:0000313" key="4">
    <source>
        <dbReference type="Proteomes" id="UP001632038"/>
    </source>
</evidence>
<dbReference type="Pfam" id="PF00646">
    <property type="entry name" value="F-box"/>
    <property type="match status" value="1"/>
</dbReference>
<dbReference type="EMBL" id="JAVIJP010000017">
    <property type="protein sequence ID" value="KAL3641218.1"/>
    <property type="molecule type" value="Genomic_DNA"/>
</dbReference>